<organism evidence="1 2">
    <name type="scientific">Burkholderia stabilis</name>
    <dbReference type="NCBI Taxonomy" id="95485"/>
    <lineage>
        <taxon>Bacteria</taxon>
        <taxon>Pseudomonadati</taxon>
        <taxon>Pseudomonadota</taxon>
        <taxon>Betaproteobacteria</taxon>
        <taxon>Burkholderiales</taxon>
        <taxon>Burkholderiaceae</taxon>
        <taxon>Burkholderia</taxon>
        <taxon>Burkholderia cepacia complex</taxon>
    </lineage>
</organism>
<proteinExistence type="predicted"/>
<accession>A0A4Q2AMV8</accession>
<dbReference type="Proteomes" id="UP000289650">
    <property type="component" value="Unassembled WGS sequence"/>
</dbReference>
<protein>
    <submittedName>
        <fullName evidence="1">Uncharacterized protein</fullName>
    </submittedName>
</protein>
<dbReference type="AlphaFoldDB" id="A0A4Q2AMV8"/>
<name>A0A4Q2AMV8_9BURK</name>
<evidence type="ECO:0000313" key="1">
    <source>
        <dbReference type="EMBL" id="RXV71253.1"/>
    </source>
</evidence>
<evidence type="ECO:0000313" key="2">
    <source>
        <dbReference type="Proteomes" id="UP000289650"/>
    </source>
</evidence>
<sequence>MLVLNMTSDGNGNIAAYGVDVATNGSVGQVFVAFADASTMTWQVSLLGVQQSVLPPVAVNGGSPGHEYGIAYAYGRWYLGYQPYGATVTYVESVNRGNSWQTSGAGSLVFLSNFKGDNLYRSAKAVSSDLTAWSAYQPSVNGTNYFQFTSTAISNTKAIVFAPAGNQAVANGGLTGIKTLTSQDGKTWGAGDINTGATAAFTCNDRLFMLTSSVPPVATSYISDDGINWTQVTLPALNTGANESYLTGACLPTTQRAVVFTSGTGGNRVFYSN</sequence>
<dbReference type="SUPFAM" id="SSF50939">
    <property type="entry name" value="Sialidases"/>
    <property type="match status" value="1"/>
</dbReference>
<reference evidence="1 2" key="1">
    <citation type="submission" date="2018-08" db="EMBL/GenBank/DDBJ databases">
        <title>Mountain-cultivated ginseng endophyte, Burkholderia stabilis and its activity against ginseng root rot disease.</title>
        <authorList>
            <person name="Tapan Kumar M."/>
            <person name="Bae H."/>
            <person name="Shanmugam G."/>
            <person name="Jeon J."/>
        </authorList>
    </citation>
    <scope>NUCLEOTIDE SEQUENCE [LARGE SCALE GENOMIC DNA]</scope>
    <source>
        <strain evidence="1 2">EB159</strain>
    </source>
</reference>
<dbReference type="InterPro" id="IPR036278">
    <property type="entry name" value="Sialidase_sf"/>
</dbReference>
<dbReference type="EMBL" id="QWEX01000001">
    <property type="protein sequence ID" value="RXV71253.1"/>
    <property type="molecule type" value="Genomic_DNA"/>
</dbReference>
<comment type="caution">
    <text evidence="1">The sequence shown here is derived from an EMBL/GenBank/DDBJ whole genome shotgun (WGS) entry which is preliminary data.</text>
</comment>
<gene>
    <name evidence="1" type="ORF">D1006_01940</name>
</gene>